<evidence type="ECO:0000256" key="6">
    <source>
        <dbReference type="RuleBase" id="RU003673"/>
    </source>
</evidence>
<keyword evidence="10" id="KW-1185">Reference proteome</keyword>
<comment type="function">
    <text evidence="4">Sliding clamp subunit that acts as a moving platform for DNA processing. Responsible for tethering the catalytic subunit of DNA polymerase and other proteins to DNA during high-speed replication.</text>
</comment>
<keyword evidence="2 4" id="KW-0235">DNA replication</keyword>
<dbReference type="PROSITE" id="PS01251">
    <property type="entry name" value="PCNA_1"/>
    <property type="match status" value="1"/>
</dbReference>
<comment type="similarity">
    <text evidence="1 4 5">Belongs to the PCNA family.</text>
</comment>
<dbReference type="Proteomes" id="UP000029859">
    <property type="component" value="Unassembled WGS sequence"/>
</dbReference>
<dbReference type="Pfam" id="PF02747">
    <property type="entry name" value="PCNA_C"/>
    <property type="match status" value="1"/>
</dbReference>
<evidence type="ECO:0000256" key="5">
    <source>
        <dbReference type="RuleBase" id="RU003671"/>
    </source>
</evidence>
<dbReference type="GeneID" id="69201672"/>
<gene>
    <name evidence="4" type="primary">pcn</name>
    <name evidence="9" type="ORF">LI82_04570</name>
</gene>
<evidence type="ECO:0000313" key="9">
    <source>
        <dbReference type="EMBL" id="KGK99294.1"/>
    </source>
</evidence>
<dbReference type="Gene3D" id="3.70.10.10">
    <property type="match status" value="1"/>
</dbReference>
<evidence type="ECO:0000313" key="10">
    <source>
        <dbReference type="Proteomes" id="UP000029859"/>
    </source>
</evidence>
<dbReference type="AlphaFoldDB" id="A0A099T325"/>
<proteinExistence type="inferred from homology"/>
<dbReference type="HAMAP" id="MF_00317">
    <property type="entry name" value="DNApol_clamp_arch"/>
    <property type="match status" value="1"/>
</dbReference>
<dbReference type="Pfam" id="PF00705">
    <property type="entry name" value="PCNA_N"/>
    <property type="match status" value="1"/>
</dbReference>
<sequence length="245" mass="26945">MFKATIDAYLLKDSVETLSVLVDEARFRISPEGIAVRAVDPANVAMVSFDLATDAFDDFSADDCELGLDLSRVSDILAVADRDDKVQMELDEDTKKLKIQIGGFSYTLSLLDPSTIRAEPRIPQLELPAEIVLNGKDLQKAVKAAEKISDHMLLGVEGENFFMEAEGDTDRVKLTMSRDQLIDIKANDTRSLFSLDYLSDIIKPASKSNEVTLHLGKDFPIKINFSIANGAGTIGYLLAPRIESD</sequence>
<comment type="caution">
    <text evidence="9">The sequence shown here is derived from an EMBL/GenBank/DDBJ whole genome shotgun (WGS) entry which is preliminary data.</text>
</comment>
<dbReference type="InterPro" id="IPR022649">
    <property type="entry name" value="Pr_cel_nuc_antig_C"/>
</dbReference>
<feature type="domain" description="Proliferating cell nuclear antigen PCNA N-terminal" evidence="7">
    <location>
        <begin position="4"/>
        <end position="99"/>
    </location>
</feature>
<evidence type="ECO:0000256" key="3">
    <source>
        <dbReference type="ARBA" id="ARBA00023125"/>
    </source>
</evidence>
<organism evidence="9 10">
    <name type="scientific">Methanococcoides methylutens</name>
    <dbReference type="NCBI Taxonomy" id="2226"/>
    <lineage>
        <taxon>Archaea</taxon>
        <taxon>Methanobacteriati</taxon>
        <taxon>Methanobacteriota</taxon>
        <taxon>Stenosarchaea group</taxon>
        <taxon>Methanomicrobia</taxon>
        <taxon>Methanosarcinales</taxon>
        <taxon>Methanosarcinaceae</taxon>
        <taxon>Methanococcoides</taxon>
    </lineage>
</organism>
<dbReference type="SUPFAM" id="SSF55979">
    <property type="entry name" value="DNA clamp"/>
    <property type="match status" value="2"/>
</dbReference>
<dbReference type="NCBIfam" id="NF002222">
    <property type="entry name" value="PRK01115.1-5"/>
    <property type="match status" value="1"/>
</dbReference>
<evidence type="ECO:0000256" key="1">
    <source>
        <dbReference type="ARBA" id="ARBA00010462"/>
    </source>
</evidence>
<dbReference type="NCBIfam" id="TIGR00590">
    <property type="entry name" value="pcna"/>
    <property type="match status" value="1"/>
</dbReference>
<evidence type="ECO:0000256" key="2">
    <source>
        <dbReference type="ARBA" id="ARBA00022705"/>
    </source>
</evidence>
<dbReference type="RefSeq" id="WP_048193698.1">
    <property type="nucleotide sequence ID" value="NZ_CAAGSM010000006.1"/>
</dbReference>
<dbReference type="InterPro" id="IPR022648">
    <property type="entry name" value="Pr_cel_nuc_antig_N"/>
</dbReference>
<dbReference type="OrthoDB" id="14749at2157"/>
<reference evidence="9 10" key="1">
    <citation type="submission" date="2014-09" db="EMBL/GenBank/DDBJ databases">
        <title>Draft genome sequence of an obligately methylotrophic methanogen, Methanococcoides methylutens, isolated from marine sediment.</title>
        <authorList>
            <person name="Guan Y."/>
            <person name="Ngugi D.K."/>
            <person name="Blom J."/>
            <person name="Ali S."/>
            <person name="Ferry J.G."/>
            <person name="Stingl U."/>
        </authorList>
    </citation>
    <scope>NUCLEOTIDE SEQUENCE [LARGE SCALE GENOMIC DNA]</scope>
    <source>
        <strain evidence="9 10">DSM 2657</strain>
    </source>
</reference>
<evidence type="ECO:0000259" key="8">
    <source>
        <dbReference type="Pfam" id="PF02747"/>
    </source>
</evidence>
<dbReference type="PANTHER" id="PTHR11352:SF0">
    <property type="entry name" value="PROLIFERATING CELL NUCLEAR ANTIGEN"/>
    <property type="match status" value="1"/>
</dbReference>
<dbReference type="PANTHER" id="PTHR11352">
    <property type="entry name" value="PROLIFERATING CELL NUCLEAR ANTIGEN"/>
    <property type="match status" value="1"/>
</dbReference>
<dbReference type="InterPro" id="IPR022659">
    <property type="entry name" value="Pr_cel_nuc_antig_CS"/>
</dbReference>
<evidence type="ECO:0000259" key="7">
    <source>
        <dbReference type="Pfam" id="PF00705"/>
    </source>
</evidence>
<dbReference type="PRINTS" id="PR00339">
    <property type="entry name" value="PCNACYCLIN"/>
</dbReference>
<dbReference type="GO" id="GO:0030337">
    <property type="term" value="F:DNA polymerase processivity factor activity"/>
    <property type="evidence" value="ECO:0007669"/>
    <property type="project" value="UniProtKB-UniRule"/>
</dbReference>
<dbReference type="CDD" id="cd00577">
    <property type="entry name" value="PCNA"/>
    <property type="match status" value="1"/>
</dbReference>
<feature type="domain" description="Proliferating cell nuclear antigen PCNA C-terminal" evidence="8">
    <location>
        <begin position="122"/>
        <end position="240"/>
    </location>
</feature>
<dbReference type="GO" id="GO:0003677">
    <property type="term" value="F:DNA binding"/>
    <property type="evidence" value="ECO:0007669"/>
    <property type="project" value="UniProtKB-UniRule"/>
</dbReference>
<keyword evidence="3 4" id="KW-0238">DNA-binding</keyword>
<name>A0A099T325_METMT</name>
<protein>
    <recommendedName>
        <fullName evidence="4">DNA polymerase sliding clamp</fullName>
    </recommendedName>
    <alternativeName>
        <fullName evidence="4">Proliferating cell nuclear antigen homolog</fullName>
        <shortName evidence="4">PCNA</shortName>
    </alternativeName>
</protein>
<comment type="subunit">
    <text evidence="4">Homotrimer. The subunits circularize to form a toroid; DNA passes through its center. Replication factor C (RFC) is required to load the toroid on the DNA.</text>
</comment>
<dbReference type="GO" id="GO:0006275">
    <property type="term" value="P:regulation of DNA replication"/>
    <property type="evidence" value="ECO:0007669"/>
    <property type="project" value="UniProtKB-UniRule"/>
</dbReference>
<evidence type="ECO:0000256" key="4">
    <source>
        <dbReference type="HAMAP-Rule" id="MF_00317"/>
    </source>
</evidence>
<dbReference type="InterPro" id="IPR000730">
    <property type="entry name" value="Pr_cel_nuc_antig"/>
</dbReference>
<accession>A0A099T325</accession>
<dbReference type="GO" id="GO:0006272">
    <property type="term" value="P:leading strand elongation"/>
    <property type="evidence" value="ECO:0007669"/>
    <property type="project" value="TreeGrafter"/>
</dbReference>
<comment type="function">
    <text evidence="6">Sliding clamp subunit. Responsible for tethering the catalytic subunit of DNA polymerase to DNA during high-speed replication.</text>
</comment>
<dbReference type="EMBL" id="JRHO01000009">
    <property type="protein sequence ID" value="KGK99294.1"/>
    <property type="molecule type" value="Genomic_DNA"/>
</dbReference>
<dbReference type="InterPro" id="IPR046938">
    <property type="entry name" value="DNA_clamp_sf"/>
</dbReference>